<dbReference type="InterPro" id="IPR011009">
    <property type="entry name" value="Kinase-like_dom_sf"/>
</dbReference>
<comment type="caution">
    <text evidence="2">The sequence shown here is derived from an EMBL/GenBank/DDBJ whole genome shotgun (WGS) entry which is preliminary data.</text>
</comment>
<dbReference type="AlphaFoldDB" id="A0A9W8MU66"/>
<protein>
    <recommendedName>
        <fullName evidence="1">Protein kinase domain-containing protein</fullName>
    </recommendedName>
</protein>
<dbReference type="OrthoDB" id="10252171at2759"/>
<evidence type="ECO:0000259" key="1">
    <source>
        <dbReference type="PROSITE" id="PS50011"/>
    </source>
</evidence>
<dbReference type="GO" id="GO:0005524">
    <property type="term" value="F:ATP binding"/>
    <property type="evidence" value="ECO:0007669"/>
    <property type="project" value="InterPro"/>
</dbReference>
<feature type="domain" description="Protein kinase" evidence="1">
    <location>
        <begin position="1"/>
        <end position="267"/>
    </location>
</feature>
<dbReference type="PROSITE" id="PS00108">
    <property type="entry name" value="PROTEIN_KINASE_ST"/>
    <property type="match status" value="1"/>
</dbReference>
<evidence type="ECO:0000313" key="3">
    <source>
        <dbReference type="Proteomes" id="UP001148786"/>
    </source>
</evidence>
<dbReference type="InterPro" id="IPR000719">
    <property type="entry name" value="Prot_kinase_dom"/>
</dbReference>
<dbReference type="SUPFAM" id="SSF56112">
    <property type="entry name" value="Protein kinase-like (PK-like)"/>
    <property type="match status" value="1"/>
</dbReference>
<keyword evidence="3" id="KW-1185">Reference proteome</keyword>
<dbReference type="SMART" id="SM00220">
    <property type="entry name" value="S_TKc"/>
    <property type="match status" value="1"/>
</dbReference>
<dbReference type="PANTHER" id="PTHR44167">
    <property type="entry name" value="OVARIAN-SPECIFIC SERINE/THREONINE-PROTEIN KINASE LOK-RELATED"/>
    <property type="match status" value="1"/>
</dbReference>
<organism evidence="2 3">
    <name type="scientific">Agrocybe chaxingu</name>
    <dbReference type="NCBI Taxonomy" id="84603"/>
    <lineage>
        <taxon>Eukaryota</taxon>
        <taxon>Fungi</taxon>
        <taxon>Dikarya</taxon>
        <taxon>Basidiomycota</taxon>
        <taxon>Agaricomycotina</taxon>
        <taxon>Agaricomycetes</taxon>
        <taxon>Agaricomycetidae</taxon>
        <taxon>Agaricales</taxon>
        <taxon>Agaricineae</taxon>
        <taxon>Strophariaceae</taxon>
        <taxon>Agrocybe</taxon>
    </lineage>
</organism>
<dbReference type="GO" id="GO:0005634">
    <property type="term" value="C:nucleus"/>
    <property type="evidence" value="ECO:0007669"/>
    <property type="project" value="TreeGrafter"/>
</dbReference>
<dbReference type="Proteomes" id="UP001148786">
    <property type="component" value="Unassembled WGS sequence"/>
</dbReference>
<dbReference type="PROSITE" id="PS50011">
    <property type="entry name" value="PROTEIN_KINASE_DOM"/>
    <property type="match status" value="1"/>
</dbReference>
<evidence type="ECO:0000313" key="2">
    <source>
        <dbReference type="EMBL" id="KAJ3507436.1"/>
    </source>
</evidence>
<dbReference type="GO" id="GO:0044773">
    <property type="term" value="P:mitotic DNA damage checkpoint signaling"/>
    <property type="evidence" value="ECO:0007669"/>
    <property type="project" value="TreeGrafter"/>
</dbReference>
<sequence length="326" mass="37489">MCVCTTSPGRCFAEEENPEAYARRGLHIQSEVEAYRRIGHACDYRKPGFEFLMQLEGLLANRYVDAFIFELMYADLRMLLNEGSIHRGNCPRMLAQMAIGIATLHSIGIIHRDIKPENILVDAKGNVKITDFGLSFVTKLQCPIPAGYDFTERGENNWQRGLVGTREYMAPEMISMSKTILEVDYFSLGCVFFEMLTGKTLFDIIDFELEQWIRAWNGGKSTQLWYLSGKIPNMDPRDPAIDLLRGLLCVDPVHRYGIARIIPHAYFLSEQDHQRSEFDFLEDAYNRRPIFNVIPEDSFSGTSTRYTFIPALRRQMLHDPDVYSDP</sequence>
<dbReference type="InterPro" id="IPR008271">
    <property type="entry name" value="Ser/Thr_kinase_AS"/>
</dbReference>
<proteinExistence type="predicted"/>
<gene>
    <name evidence="2" type="ORF">NLJ89_g6307</name>
</gene>
<name>A0A9W8MU66_9AGAR</name>
<dbReference type="GO" id="GO:0004674">
    <property type="term" value="F:protein serine/threonine kinase activity"/>
    <property type="evidence" value="ECO:0007669"/>
    <property type="project" value="TreeGrafter"/>
</dbReference>
<accession>A0A9W8MU66</accession>
<dbReference type="Pfam" id="PF00069">
    <property type="entry name" value="Pkinase"/>
    <property type="match status" value="1"/>
</dbReference>
<dbReference type="PANTHER" id="PTHR44167:SF24">
    <property type="entry name" value="SERINE_THREONINE-PROTEIN KINASE CHK2"/>
    <property type="match status" value="1"/>
</dbReference>
<dbReference type="EMBL" id="JANKHO010000659">
    <property type="protein sequence ID" value="KAJ3507436.1"/>
    <property type="molecule type" value="Genomic_DNA"/>
</dbReference>
<reference evidence="2" key="1">
    <citation type="submission" date="2022-07" db="EMBL/GenBank/DDBJ databases">
        <title>Genome Sequence of Agrocybe chaxingu.</title>
        <authorList>
            <person name="Buettner E."/>
        </authorList>
    </citation>
    <scope>NUCLEOTIDE SEQUENCE</scope>
    <source>
        <strain evidence="2">MP-N11</strain>
    </source>
</reference>
<dbReference type="Gene3D" id="1.10.510.10">
    <property type="entry name" value="Transferase(Phosphotransferase) domain 1"/>
    <property type="match status" value="1"/>
</dbReference>